<keyword evidence="3" id="KW-1185">Reference proteome</keyword>
<sequence length="117" mass="13359">MTQRHTARDRAHTLLSATERRFVLSHLNGQAKPEPLSSVAAAFVAWQEGERPTDVSYDEQREVAVVFHHVHLPMLGRAGVLDYDSDDRAVTAWRHDNLHDRWLDDPPVDRLAKAVEE</sequence>
<dbReference type="AlphaFoldDB" id="A0A1I6HLQ8"/>
<dbReference type="OrthoDB" id="247722at2157"/>
<dbReference type="Pfam" id="PF24035">
    <property type="entry name" value="DUF7344"/>
    <property type="match status" value="1"/>
</dbReference>
<dbReference type="EMBL" id="FOYS01000003">
    <property type="protein sequence ID" value="SFR55385.1"/>
    <property type="molecule type" value="Genomic_DNA"/>
</dbReference>
<dbReference type="InterPro" id="IPR055768">
    <property type="entry name" value="DUF7344"/>
</dbReference>
<dbReference type="RefSeq" id="WP_089880966.1">
    <property type="nucleotide sequence ID" value="NZ_FOYS01000003.1"/>
</dbReference>
<evidence type="ECO:0000313" key="2">
    <source>
        <dbReference type="EMBL" id="SFR55385.1"/>
    </source>
</evidence>
<dbReference type="Proteomes" id="UP000243250">
    <property type="component" value="Unassembled WGS sequence"/>
</dbReference>
<feature type="domain" description="DUF7344" evidence="1">
    <location>
        <begin position="12"/>
        <end position="91"/>
    </location>
</feature>
<name>A0A1I6HLQ8_9EURY</name>
<evidence type="ECO:0000259" key="1">
    <source>
        <dbReference type="Pfam" id="PF24035"/>
    </source>
</evidence>
<accession>A0A1I6HLQ8</accession>
<proteinExistence type="predicted"/>
<reference evidence="3" key="1">
    <citation type="submission" date="2016-10" db="EMBL/GenBank/DDBJ databases">
        <authorList>
            <person name="Varghese N."/>
            <person name="Submissions S."/>
        </authorList>
    </citation>
    <scope>NUCLEOTIDE SEQUENCE [LARGE SCALE GENOMIC DNA]</scope>
    <source>
        <strain evidence="3">CGMCC 1.8711</strain>
    </source>
</reference>
<organism evidence="2 3">
    <name type="scientific">Halogeometricum limi</name>
    <dbReference type="NCBI Taxonomy" id="555875"/>
    <lineage>
        <taxon>Archaea</taxon>
        <taxon>Methanobacteriati</taxon>
        <taxon>Methanobacteriota</taxon>
        <taxon>Stenosarchaea group</taxon>
        <taxon>Halobacteria</taxon>
        <taxon>Halobacteriales</taxon>
        <taxon>Haloferacaceae</taxon>
        <taxon>Halogeometricum</taxon>
    </lineage>
</organism>
<gene>
    <name evidence="2" type="ORF">SAMN04488124_2378</name>
</gene>
<evidence type="ECO:0000313" key="3">
    <source>
        <dbReference type="Proteomes" id="UP000243250"/>
    </source>
</evidence>
<protein>
    <recommendedName>
        <fullName evidence="1">DUF7344 domain-containing protein</fullName>
    </recommendedName>
</protein>
<dbReference type="STRING" id="555875.SAMN04488124_2378"/>